<evidence type="ECO:0000256" key="7">
    <source>
        <dbReference type="ARBA" id="ARBA00022670"/>
    </source>
</evidence>
<dbReference type="SUPFAM" id="SSF53474">
    <property type="entry name" value="alpha/beta-Hydrolases"/>
    <property type="match status" value="1"/>
</dbReference>
<dbReference type="EMBL" id="BORQ01000003">
    <property type="protein sequence ID" value="GIO31719.1"/>
    <property type="molecule type" value="Genomic_DNA"/>
</dbReference>
<comment type="subcellular location">
    <subcellularLocation>
        <location evidence="2">Cytoplasm</location>
    </subcellularLocation>
</comment>
<evidence type="ECO:0000313" key="11">
    <source>
        <dbReference type="EMBL" id="GIO31719.1"/>
    </source>
</evidence>
<organism evidence="11 12">
    <name type="scientific">Paenibacillus albilobatus</name>
    <dbReference type="NCBI Taxonomy" id="2716884"/>
    <lineage>
        <taxon>Bacteria</taxon>
        <taxon>Bacillati</taxon>
        <taxon>Bacillota</taxon>
        <taxon>Bacilli</taxon>
        <taxon>Bacillales</taxon>
        <taxon>Paenibacillaceae</taxon>
        <taxon>Paenibacillus</taxon>
    </lineage>
</organism>
<feature type="domain" description="AB hydrolase-1" evidence="10">
    <location>
        <begin position="24"/>
        <end position="285"/>
    </location>
</feature>
<dbReference type="PRINTS" id="PR00793">
    <property type="entry name" value="PROAMNOPTASE"/>
</dbReference>
<dbReference type="EC" id="3.4.11.5" evidence="4"/>
<keyword evidence="8" id="KW-0378">Hydrolase</keyword>
<keyword evidence="7" id="KW-0645">Protease</keyword>
<protein>
    <recommendedName>
        <fullName evidence="4">prolyl aminopeptidase</fullName>
        <ecNumber evidence="4">3.4.11.5</ecNumber>
    </recommendedName>
    <alternativeName>
        <fullName evidence="9">Prolyl aminopeptidase</fullName>
    </alternativeName>
</protein>
<keyword evidence="12" id="KW-1185">Reference proteome</keyword>
<evidence type="ECO:0000256" key="3">
    <source>
        <dbReference type="ARBA" id="ARBA00010088"/>
    </source>
</evidence>
<dbReference type="GO" id="GO:0004177">
    <property type="term" value="F:aminopeptidase activity"/>
    <property type="evidence" value="ECO:0007669"/>
    <property type="project" value="UniProtKB-KW"/>
</dbReference>
<dbReference type="InterPro" id="IPR000073">
    <property type="entry name" value="AB_hydrolase_1"/>
</dbReference>
<dbReference type="RefSeq" id="WP_160042622.1">
    <property type="nucleotide sequence ID" value="NZ_BORQ01000003.1"/>
</dbReference>
<dbReference type="Pfam" id="PF00561">
    <property type="entry name" value="Abhydrolase_1"/>
    <property type="match status" value="1"/>
</dbReference>
<comment type="catalytic activity">
    <reaction evidence="1">
        <text>Release of N-terminal proline from a peptide.</text>
        <dbReference type="EC" id="3.4.11.5"/>
    </reaction>
</comment>
<evidence type="ECO:0000256" key="2">
    <source>
        <dbReference type="ARBA" id="ARBA00004496"/>
    </source>
</evidence>
<evidence type="ECO:0000256" key="8">
    <source>
        <dbReference type="ARBA" id="ARBA00022801"/>
    </source>
</evidence>
<dbReference type="InterPro" id="IPR029058">
    <property type="entry name" value="AB_hydrolase_fold"/>
</dbReference>
<dbReference type="AlphaFoldDB" id="A0A920CC92"/>
<dbReference type="GO" id="GO:0006508">
    <property type="term" value="P:proteolysis"/>
    <property type="evidence" value="ECO:0007669"/>
    <property type="project" value="UniProtKB-KW"/>
</dbReference>
<dbReference type="PRINTS" id="PR00111">
    <property type="entry name" value="ABHYDROLASE"/>
</dbReference>
<evidence type="ECO:0000259" key="10">
    <source>
        <dbReference type="Pfam" id="PF00561"/>
    </source>
</evidence>
<evidence type="ECO:0000256" key="5">
    <source>
        <dbReference type="ARBA" id="ARBA00022438"/>
    </source>
</evidence>
<evidence type="ECO:0000256" key="4">
    <source>
        <dbReference type="ARBA" id="ARBA00012568"/>
    </source>
</evidence>
<evidence type="ECO:0000313" key="12">
    <source>
        <dbReference type="Proteomes" id="UP000679779"/>
    </source>
</evidence>
<dbReference type="PANTHER" id="PTHR43722">
    <property type="entry name" value="PROLINE IMINOPEPTIDASE"/>
    <property type="match status" value="1"/>
</dbReference>
<gene>
    <name evidence="11" type="primary">pip</name>
    <name evidence="11" type="ORF">J2TS6_28600</name>
</gene>
<reference evidence="11" key="1">
    <citation type="submission" date="2021-03" db="EMBL/GenBank/DDBJ databases">
        <title>Antimicrobial resistance genes in bacteria isolated from Japanese honey, and their potential for conferring macrolide and lincosamide resistance in the American foulbrood pathogen Paenibacillus larvae.</title>
        <authorList>
            <person name="Okamoto M."/>
            <person name="Kumagai M."/>
            <person name="Kanamori H."/>
            <person name="Takamatsu D."/>
        </authorList>
    </citation>
    <scope>NUCLEOTIDE SEQUENCE</scope>
    <source>
        <strain evidence="11">J2TS6</strain>
    </source>
</reference>
<proteinExistence type="inferred from homology"/>
<dbReference type="InterPro" id="IPR002410">
    <property type="entry name" value="Peptidase_S33"/>
</dbReference>
<keyword evidence="5" id="KW-0031">Aminopeptidase</keyword>
<evidence type="ECO:0000256" key="9">
    <source>
        <dbReference type="ARBA" id="ARBA00029605"/>
    </source>
</evidence>
<dbReference type="PANTHER" id="PTHR43722:SF1">
    <property type="entry name" value="PROLINE IMINOPEPTIDASE"/>
    <property type="match status" value="1"/>
</dbReference>
<keyword evidence="6" id="KW-0963">Cytoplasm</keyword>
<sequence>MTKLIPIRGTRIYIEEFGEAGKETLLYLHGGPGASCIDFTYHQALALSSSIRVIAIDQRGVLRSDPILKEDSFGVQDIIEDCEELRRTLGIERWSVLGHSFGGYIALMYASQYPDAVKKVMYEAPMFDQTLSMKSLFRRALPLFEQENQTDRVQECIQYIDGSFSPSELWEAWIRIGNLLGNRRDEVYFHGIDPSEYNAIFENTYLTEDQWGRSYVHGRRLQEEGKLFESLLPLLPQVEHPSLLLSGKYDPVCCEEQTHAFRDLTPNGRIVVFENSGHFPRIEEPSKYTDEVLKFILE</sequence>
<dbReference type="Proteomes" id="UP000679779">
    <property type="component" value="Unassembled WGS sequence"/>
</dbReference>
<dbReference type="Gene3D" id="3.40.50.1820">
    <property type="entry name" value="alpha/beta hydrolase"/>
    <property type="match status" value="1"/>
</dbReference>
<accession>A0A920CC92</accession>
<dbReference type="GO" id="GO:0005737">
    <property type="term" value="C:cytoplasm"/>
    <property type="evidence" value="ECO:0007669"/>
    <property type="project" value="UniProtKB-SubCell"/>
</dbReference>
<evidence type="ECO:0000256" key="1">
    <source>
        <dbReference type="ARBA" id="ARBA00001585"/>
    </source>
</evidence>
<name>A0A920CC92_9BACL</name>
<dbReference type="InterPro" id="IPR005944">
    <property type="entry name" value="Pro_iminopeptidase"/>
</dbReference>
<comment type="caution">
    <text evidence="11">The sequence shown here is derived from an EMBL/GenBank/DDBJ whole genome shotgun (WGS) entry which is preliminary data.</text>
</comment>
<comment type="similarity">
    <text evidence="3">Belongs to the peptidase S33 family.</text>
</comment>
<evidence type="ECO:0000256" key="6">
    <source>
        <dbReference type="ARBA" id="ARBA00022490"/>
    </source>
</evidence>